<feature type="transmembrane region" description="Helical" evidence="1">
    <location>
        <begin position="99"/>
        <end position="118"/>
    </location>
</feature>
<protein>
    <recommendedName>
        <fullName evidence="3">ATP synthase subunit I</fullName>
    </recommendedName>
</protein>
<keyword evidence="1" id="KW-0812">Transmembrane</keyword>
<feature type="transmembrane region" description="Helical" evidence="1">
    <location>
        <begin position="7"/>
        <end position="29"/>
    </location>
</feature>
<name>A0A6N2RAQ0_9FIRM</name>
<evidence type="ECO:0000256" key="1">
    <source>
        <dbReference type="SAM" id="Phobius"/>
    </source>
</evidence>
<keyword evidence="1" id="KW-0472">Membrane</keyword>
<proteinExistence type="predicted"/>
<feature type="transmembrane region" description="Helical" evidence="1">
    <location>
        <begin position="74"/>
        <end position="93"/>
    </location>
</feature>
<accession>A0A6N2RAQ0</accession>
<sequence>MKKDNTLLELVTGIILVGVAVQIVCLIAFPNDLYNAIGLWSGVAIGSGMAIHMKHSIEDALDLGETGAVKHVRMTYALRVTVVLILMGCVFYFDLGNPLTLLAGLIALKISAYLQPYMHKLFLKLKKSK</sequence>
<reference evidence="2" key="1">
    <citation type="submission" date="2019-11" db="EMBL/GenBank/DDBJ databases">
        <authorList>
            <person name="Feng L."/>
        </authorList>
    </citation>
    <scope>NUCLEOTIDE SEQUENCE</scope>
    <source>
        <strain evidence="2">CnexileLFYP112</strain>
    </source>
</reference>
<dbReference type="AlphaFoldDB" id="A0A6N2RAQ0"/>
<dbReference type="EMBL" id="CACRTG010000001">
    <property type="protein sequence ID" value="VYS77638.1"/>
    <property type="molecule type" value="Genomic_DNA"/>
</dbReference>
<gene>
    <name evidence="2" type="ORF">CNLFYP112_00055</name>
</gene>
<evidence type="ECO:0000313" key="2">
    <source>
        <dbReference type="EMBL" id="VYS77638.1"/>
    </source>
</evidence>
<evidence type="ECO:0008006" key="3">
    <source>
        <dbReference type="Google" id="ProtNLM"/>
    </source>
</evidence>
<keyword evidence="1" id="KW-1133">Transmembrane helix</keyword>
<organism evidence="2">
    <name type="scientific">[Clostridium] nexile</name>
    <dbReference type="NCBI Taxonomy" id="29361"/>
    <lineage>
        <taxon>Bacteria</taxon>
        <taxon>Bacillati</taxon>
        <taxon>Bacillota</taxon>
        <taxon>Clostridia</taxon>
        <taxon>Lachnospirales</taxon>
        <taxon>Lachnospiraceae</taxon>
        <taxon>Tyzzerella</taxon>
    </lineage>
</organism>